<evidence type="ECO:0000313" key="4">
    <source>
        <dbReference type="WBParaSite" id="TMUE_2000007534.1"/>
    </source>
</evidence>
<organism evidence="3 4">
    <name type="scientific">Trichuris muris</name>
    <name type="common">Mouse whipworm</name>
    <dbReference type="NCBI Taxonomy" id="70415"/>
    <lineage>
        <taxon>Eukaryota</taxon>
        <taxon>Metazoa</taxon>
        <taxon>Ecdysozoa</taxon>
        <taxon>Nematoda</taxon>
        <taxon>Enoplea</taxon>
        <taxon>Dorylaimia</taxon>
        <taxon>Trichinellida</taxon>
        <taxon>Trichuridae</taxon>
        <taxon>Trichuris</taxon>
    </lineage>
</organism>
<accession>A0A5S6QK39</accession>
<dbReference type="InterPro" id="IPR008197">
    <property type="entry name" value="WAP_dom"/>
</dbReference>
<dbReference type="GO" id="GO:0005615">
    <property type="term" value="C:extracellular space"/>
    <property type="evidence" value="ECO:0007669"/>
    <property type="project" value="TreeGrafter"/>
</dbReference>
<feature type="chain" id="PRO_5024276835" evidence="1">
    <location>
        <begin position="20"/>
        <end position="239"/>
    </location>
</feature>
<proteinExistence type="predicted"/>
<dbReference type="Pfam" id="PF00095">
    <property type="entry name" value="WAP"/>
    <property type="match status" value="4"/>
</dbReference>
<feature type="domain" description="WAP" evidence="2">
    <location>
        <begin position="75"/>
        <end position="119"/>
    </location>
</feature>
<dbReference type="SMART" id="SM00217">
    <property type="entry name" value="WAP"/>
    <property type="match status" value="3"/>
</dbReference>
<evidence type="ECO:0000259" key="2">
    <source>
        <dbReference type="SMART" id="SM00217"/>
    </source>
</evidence>
<dbReference type="PANTHER" id="PTHR19441">
    <property type="entry name" value="WHEY ACDIC PROTEIN WAP"/>
    <property type="match status" value="1"/>
</dbReference>
<dbReference type="PANTHER" id="PTHR19441:SF96">
    <property type="entry name" value="WHEY ACIDIC PROTEIN"/>
    <property type="match status" value="1"/>
</dbReference>
<feature type="domain" description="WAP" evidence="2">
    <location>
        <begin position="121"/>
        <end position="163"/>
    </location>
</feature>
<dbReference type="AlphaFoldDB" id="A0A5S6QK39"/>
<dbReference type="SUPFAM" id="SSF57256">
    <property type="entry name" value="Elafin-like"/>
    <property type="match status" value="3"/>
</dbReference>
<evidence type="ECO:0000256" key="1">
    <source>
        <dbReference type="SAM" id="SignalP"/>
    </source>
</evidence>
<dbReference type="InterPro" id="IPR036645">
    <property type="entry name" value="Elafin-like_sf"/>
</dbReference>
<dbReference type="GO" id="GO:0019731">
    <property type="term" value="P:antibacterial humoral response"/>
    <property type="evidence" value="ECO:0007669"/>
    <property type="project" value="TreeGrafter"/>
</dbReference>
<dbReference type="WBParaSite" id="TMUE_2000007534.1">
    <property type="protein sequence ID" value="TMUE_2000007534.1"/>
    <property type="gene ID" value="WBGene00290357"/>
</dbReference>
<sequence>MAFMFPFLLFTVILGTSEASMHANYCPPDDNYYEVTKNECGIDDDCAAHERCCQSGGTVKCMTSWRHYEDVSDTKAGKCAALTDREKKVPPNCRADQDCPGKGICCEQRCIVRSAAAPSAKAGFCPSTTRLPITLSECKSDDVCPGKEKCCHFRNVVTCVVSKSEMGGGEREGKCPVSFNEKNVTTHKLCNGDSDCFNQDKCCSVGLTKRCITPEVKKMTKLNDIFSSLTSLRQKILAK</sequence>
<dbReference type="GO" id="GO:0045087">
    <property type="term" value="P:innate immune response"/>
    <property type="evidence" value="ECO:0007669"/>
    <property type="project" value="TreeGrafter"/>
</dbReference>
<feature type="domain" description="WAP" evidence="2">
    <location>
        <begin position="171"/>
        <end position="215"/>
    </location>
</feature>
<reference evidence="4" key="1">
    <citation type="submission" date="2019-12" db="UniProtKB">
        <authorList>
            <consortium name="WormBaseParasite"/>
        </authorList>
    </citation>
    <scope>IDENTIFICATION</scope>
</reference>
<keyword evidence="3" id="KW-1185">Reference proteome</keyword>
<dbReference type="GO" id="GO:0004867">
    <property type="term" value="F:serine-type endopeptidase inhibitor activity"/>
    <property type="evidence" value="ECO:0007669"/>
    <property type="project" value="TreeGrafter"/>
</dbReference>
<name>A0A5S6QK39_TRIMR</name>
<keyword evidence="1" id="KW-0732">Signal</keyword>
<dbReference type="InterPro" id="IPR050514">
    <property type="entry name" value="WAP_four-disulfide_core"/>
</dbReference>
<dbReference type="Proteomes" id="UP000046395">
    <property type="component" value="Unassembled WGS sequence"/>
</dbReference>
<feature type="signal peptide" evidence="1">
    <location>
        <begin position="1"/>
        <end position="19"/>
    </location>
</feature>
<evidence type="ECO:0000313" key="3">
    <source>
        <dbReference type="Proteomes" id="UP000046395"/>
    </source>
</evidence>
<dbReference type="Gene3D" id="4.10.75.10">
    <property type="entry name" value="Elafin-like"/>
    <property type="match status" value="3"/>
</dbReference>
<protein>
    <submittedName>
        <fullName evidence="4">WAP domain-containing protein</fullName>
    </submittedName>
</protein>